<dbReference type="InterPro" id="IPR018289">
    <property type="entry name" value="MULE_transposase_dom"/>
</dbReference>
<evidence type="ECO:0000259" key="1">
    <source>
        <dbReference type="Pfam" id="PF10551"/>
    </source>
</evidence>
<protein>
    <recommendedName>
        <fullName evidence="1">MULE transposase domain-containing protein</fullName>
    </recommendedName>
</protein>
<sequence length="175" mass="20473">MIFSTRNNLKVLSRIEFWLADSAFDLCPDMFGQIYTIHGLYENTCLPLVYFLLTRKDEETYRRVLQELKKLRKDLNPKKIMMDLELAAHNAFEAEFEEVDKKHAVFDVLKAFKEDYATTNKIIADLRTGVDPEPPCKKYASNNERISRIVRKYGTELYENDSVQYLNDTASLLSE</sequence>
<gene>
    <name evidence="2" type="ORF">TSAR_012880</name>
</gene>
<dbReference type="OrthoDB" id="7697804at2759"/>
<name>A0A232EGT5_9HYME</name>
<organism evidence="2 3">
    <name type="scientific">Trichomalopsis sarcophagae</name>
    <dbReference type="NCBI Taxonomy" id="543379"/>
    <lineage>
        <taxon>Eukaryota</taxon>
        <taxon>Metazoa</taxon>
        <taxon>Ecdysozoa</taxon>
        <taxon>Arthropoda</taxon>
        <taxon>Hexapoda</taxon>
        <taxon>Insecta</taxon>
        <taxon>Pterygota</taxon>
        <taxon>Neoptera</taxon>
        <taxon>Endopterygota</taxon>
        <taxon>Hymenoptera</taxon>
        <taxon>Apocrita</taxon>
        <taxon>Proctotrupomorpha</taxon>
        <taxon>Chalcidoidea</taxon>
        <taxon>Pteromalidae</taxon>
        <taxon>Pteromalinae</taxon>
        <taxon>Trichomalopsis</taxon>
    </lineage>
</organism>
<dbReference type="AlphaFoldDB" id="A0A232EGT5"/>
<evidence type="ECO:0000313" key="2">
    <source>
        <dbReference type="EMBL" id="OXU17570.1"/>
    </source>
</evidence>
<feature type="domain" description="MULE transposase" evidence="1">
    <location>
        <begin position="42"/>
        <end position="110"/>
    </location>
</feature>
<dbReference type="STRING" id="543379.A0A232EGT5"/>
<proteinExistence type="predicted"/>
<keyword evidence="3" id="KW-1185">Reference proteome</keyword>
<dbReference type="EMBL" id="NNAY01004676">
    <property type="protein sequence ID" value="OXU17570.1"/>
    <property type="molecule type" value="Genomic_DNA"/>
</dbReference>
<reference evidence="2 3" key="1">
    <citation type="journal article" date="2017" name="Curr. Biol.">
        <title>The Evolution of Venom by Co-option of Single-Copy Genes.</title>
        <authorList>
            <person name="Martinson E.O."/>
            <person name="Mrinalini"/>
            <person name="Kelkar Y.D."/>
            <person name="Chang C.H."/>
            <person name="Werren J.H."/>
        </authorList>
    </citation>
    <scope>NUCLEOTIDE SEQUENCE [LARGE SCALE GENOMIC DNA]</scope>
    <source>
        <strain evidence="2 3">Alberta</strain>
        <tissue evidence="2">Whole body</tissue>
    </source>
</reference>
<dbReference type="Proteomes" id="UP000215335">
    <property type="component" value="Unassembled WGS sequence"/>
</dbReference>
<dbReference type="Pfam" id="PF10551">
    <property type="entry name" value="MULE"/>
    <property type="match status" value="1"/>
</dbReference>
<comment type="caution">
    <text evidence="2">The sequence shown here is derived from an EMBL/GenBank/DDBJ whole genome shotgun (WGS) entry which is preliminary data.</text>
</comment>
<accession>A0A232EGT5</accession>
<evidence type="ECO:0000313" key="3">
    <source>
        <dbReference type="Proteomes" id="UP000215335"/>
    </source>
</evidence>